<keyword evidence="1" id="KW-1133">Transmembrane helix</keyword>
<keyword evidence="1" id="KW-0472">Membrane</keyword>
<accession>E4XV71</accession>
<organism evidence="2">
    <name type="scientific">Oikopleura dioica</name>
    <name type="common">Tunicate</name>
    <dbReference type="NCBI Taxonomy" id="34765"/>
    <lineage>
        <taxon>Eukaryota</taxon>
        <taxon>Metazoa</taxon>
        <taxon>Chordata</taxon>
        <taxon>Tunicata</taxon>
        <taxon>Appendicularia</taxon>
        <taxon>Copelata</taxon>
        <taxon>Oikopleuridae</taxon>
        <taxon>Oikopleura</taxon>
    </lineage>
</organism>
<dbReference type="Proteomes" id="UP000001307">
    <property type="component" value="Unassembled WGS sequence"/>
</dbReference>
<dbReference type="AlphaFoldDB" id="E4XV71"/>
<sequence length="125" mass="15524">MTEIFEEWFFAKSHNREGTICDYLNEYFKEIEGERGCDYYLYSENMDKYFFIENFQDQLDEYSKFYRCDVEICGLTSKTLIAQPESDKIYLFFAVFLMPIFFCIFLFYLKIKNVQYYYFELFYFI</sequence>
<name>E4XV71_OIKDI</name>
<keyword evidence="1" id="KW-0812">Transmembrane</keyword>
<keyword evidence="3" id="KW-1185">Reference proteome</keyword>
<protein>
    <submittedName>
        <fullName evidence="2">Uncharacterized protein</fullName>
    </submittedName>
</protein>
<dbReference type="InParanoid" id="E4XV71"/>
<feature type="transmembrane region" description="Helical" evidence="1">
    <location>
        <begin position="89"/>
        <end position="109"/>
    </location>
</feature>
<evidence type="ECO:0000313" key="3">
    <source>
        <dbReference type="Proteomes" id="UP000001307"/>
    </source>
</evidence>
<dbReference type="EMBL" id="FN653202">
    <property type="protein sequence ID" value="CBY13602.1"/>
    <property type="molecule type" value="Genomic_DNA"/>
</dbReference>
<gene>
    <name evidence="2" type="ORF">GSOID_T00005397001</name>
</gene>
<reference evidence="2" key="1">
    <citation type="journal article" date="2010" name="Science">
        <title>Plasticity of animal genome architecture unmasked by rapid evolution of a pelagic tunicate.</title>
        <authorList>
            <person name="Denoeud F."/>
            <person name="Henriet S."/>
            <person name="Mungpakdee S."/>
            <person name="Aury J.M."/>
            <person name="Da Silva C."/>
            <person name="Brinkmann H."/>
            <person name="Mikhaleva J."/>
            <person name="Olsen L.C."/>
            <person name="Jubin C."/>
            <person name="Canestro C."/>
            <person name="Bouquet J.M."/>
            <person name="Danks G."/>
            <person name="Poulain J."/>
            <person name="Campsteijn C."/>
            <person name="Adamski M."/>
            <person name="Cross I."/>
            <person name="Yadetie F."/>
            <person name="Muffato M."/>
            <person name="Louis A."/>
            <person name="Butcher S."/>
            <person name="Tsagkogeorga G."/>
            <person name="Konrad A."/>
            <person name="Singh S."/>
            <person name="Jensen M.F."/>
            <person name="Cong E.H."/>
            <person name="Eikeseth-Otteraa H."/>
            <person name="Noel B."/>
            <person name="Anthouard V."/>
            <person name="Porcel B.M."/>
            <person name="Kachouri-Lafond R."/>
            <person name="Nishino A."/>
            <person name="Ugolini M."/>
            <person name="Chourrout P."/>
            <person name="Nishida H."/>
            <person name="Aasland R."/>
            <person name="Huzurbazar S."/>
            <person name="Westhof E."/>
            <person name="Delsuc F."/>
            <person name="Lehrach H."/>
            <person name="Reinhardt R."/>
            <person name="Weissenbach J."/>
            <person name="Roy S.W."/>
            <person name="Artiguenave F."/>
            <person name="Postlethwait J.H."/>
            <person name="Manak J.R."/>
            <person name="Thompson E.M."/>
            <person name="Jaillon O."/>
            <person name="Du Pasquier L."/>
            <person name="Boudinot P."/>
            <person name="Liberles D.A."/>
            <person name="Volff J.N."/>
            <person name="Philippe H."/>
            <person name="Lenhard B."/>
            <person name="Roest Crollius H."/>
            <person name="Wincker P."/>
            <person name="Chourrout D."/>
        </authorList>
    </citation>
    <scope>NUCLEOTIDE SEQUENCE [LARGE SCALE GENOMIC DNA]</scope>
</reference>
<proteinExistence type="predicted"/>
<evidence type="ECO:0000313" key="2">
    <source>
        <dbReference type="EMBL" id="CBY13602.1"/>
    </source>
</evidence>
<evidence type="ECO:0000256" key="1">
    <source>
        <dbReference type="SAM" id="Phobius"/>
    </source>
</evidence>